<protein>
    <submittedName>
        <fullName evidence="1">Uncharacterized protein</fullName>
    </submittedName>
</protein>
<keyword evidence="2" id="KW-1185">Reference proteome</keyword>
<dbReference type="AlphaFoldDB" id="A0A6J5XKI1"/>
<evidence type="ECO:0000313" key="1">
    <source>
        <dbReference type="EMBL" id="CAB4312455.1"/>
    </source>
</evidence>
<evidence type="ECO:0000313" key="2">
    <source>
        <dbReference type="Proteomes" id="UP000507245"/>
    </source>
</evidence>
<organism evidence="1 2">
    <name type="scientific">Prunus armeniaca</name>
    <name type="common">Apricot</name>
    <name type="synonym">Armeniaca vulgaris</name>
    <dbReference type="NCBI Taxonomy" id="36596"/>
    <lineage>
        <taxon>Eukaryota</taxon>
        <taxon>Viridiplantae</taxon>
        <taxon>Streptophyta</taxon>
        <taxon>Embryophyta</taxon>
        <taxon>Tracheophyta</taxon>
        <taxon>Spermatophyta</taxon>
        <taxon>Magnoliopsida</taxon>
        <taxon>eudicotyledons</taxon>
        <taxon>Gunneridae</taxon>
        <taxon>Pentapetalae</taxon>
        <taxon>rosids</taxon>
        <taxon>fabids</taxon>
        <taxon>Rosales</taxon>
        <taxon>Rosaceae</taxon>
        <taxon>Amygdaloideae</taxon>
        <taxon>Amygdaleae</taxon>
        <taxon>Prunus</taxon>
    </lineage>
</organism>
<gene>
    <name evidence="1" type="ORF">ORAREDHAP_LOCUS34883</name>
</gene>
<sequence>MGRGSSNPIDVVDPSWELYVLIQRKTDQQGEIYNMLLDIGIASLSTQGFLDDTFLRFSMMLQYLKTSMT</sequence>
<dbReference type="Proteomes" id="UP000507245">
    <property type="component" value="Unassembled WGS sequence"/>
</dbReference>
<proteinExistence type="predicted"/>
<dbReference type="OrthoDB" id="10253098at2759"/>
<reference evidence="2" key="1">
    <citation type="journal article" date="2020" name="Genome Biol.">
        <title>Gamete binning: chromosome-level and haplotype-resolved genome assembly enabled by high-throughput single-cell sequencing of gamete genomes.</title>
        <authorList>
            <person name="Campoy J.A."/>
            <person name="Sun H."/>
            <person name="Goel M."/>
            <person name="Jiao W.-B."/>
            <person name="Folz-Donahue K."/>
            <person name="Wang N."/>
            <person name="Rubio M."/>
            <person name="Liu C."/>
            <person name="Kukat C."/>
            <person name="Ruiz D."/>
            <person name="Huettel B."/>
            <person name="Schneeberger K."/>
        </authorList>
    </citation>
    <scope>NUCLEOTIDE SEQUENCE [LARGE SCALE GENOMIC DNA]</scope>
    <source>
        <strain evidence="2">cv. Rojo Pasion</strain>
    </source>
</reference>
<accession>A0A6J5XKI1</accession>
<name>A0A6J5XKI1_PRUAR</name>
<dbReference type="EMBL" id="CAEKKB010000006">
    <property type="protein sequence ID" value="CAB4312455.1"/>
    <property type="molecule type" value="Genomic_DNA"/>
</dbReference>